<feature type="chain" id="PRO_5044318989" evidence="1">
    <location>
        <begin position="25"/>
        <end position="203"/>
    </location>
</feature>
<keyword evidence="1" id="KW-0732">Signal</keyword>
<evidence type="ECO:0000313" key="2">
    <source>
        <dbReference type="EMBL" id="KAL1590915.1"/>
    </source>
</evidence>
<dbReference type="GeneID" id="96001618"/>
<sequence>MQHDLLFKLAIGLVLAIFAISTGSAPTNPAGAQSVKAMNLDPEGFVHIADDGIARSYSANGAVIDFAPLSNAQLLKMVKNLPSSLEADKEHLNELFANVSGFAVKDHEQIFNPPTQLRPAIDPDNTNWREDTSVNEAHEVKKSLENSDTMLIKNGDMPAACQGKHCRKNANCANIGCPGDSCYHLHRYFVRTCHDLSFRMPPK</sequence>
<gene>
    <name evidence="2" type="ORF">WHR41_00174</name>
</gene>
<comment type="caution">
    <text evidence="2">The sequence shown here is derived from an EMBL/GenBank/DDBJ whole genome shotgun (WGS) entry which is preliminary data.</text>
</comment>
<evidence type="ECO:0000256" key="1">
    <source>
        <dbReference type="SAM" id="SignalP"/>
    </source>
</evidence>
<keyword evidence="3" id="KW-1185">Reference proteome</keyword>
<evidence type="ECO:0000313" key="3">
    <source>
        <dbReference type="Proteomes" id="UP000803884"/>
    </source>
</evidence>
<reference evidence="2 3" key="1">
    <citation type="journal article" date="2020" name="Microbiol. Resour. Announc.">
        <title>Draft Genome Sequence of a Cladosporium Species Isolated from the Mesophotic Ascidian Didemnum maculosum.</title>
        <authorList>
            <person name="Gioti A."/>
            <person name="Siaperas R."/>
            <person name="Nikolaivits E."/>
            <person name="Le Goff G."/>
            <person name="Ouazzani J."/>
            <person name="Kotoulas G."/>
            <person name="Topakas E."/>
        </authorList>
    </citation>
    <scope>NUCLEOTIDE SEQUENCE [LARGE SCALE GENOMIC DNA]</scope>
    <source>
        <strain evidence="2 3">TM138-S3</strain>
    </source>
</reference>
<feature type="signal peptide" evidence="1">
    <location>
        <begin position="1"/>
        <end position="24"/>
    </location>
</feature>
<organism evidence="2 3">
    <name type="scientific">Cladosporium halotolerans</name>
    <dbReference type="NCBI Taxonomy" id="1052096"/>
    <lineage>
        <taxon>Eukaryota</taxon>
        <taxon>Fungi</taxon>
        <taxon>Dikarya</taxon>
        <taxon>Ascomycota</taxon>
        <taxon>Pezizomycotina</taxon>
        <taxon>Dothideomycetes</taxon>
        <taxon>Dothideomycetidae</taxon>
        <taxon>Cladosporiales</taxon>
        <taxon>Cladosporiaceae</taxon>
        <taxon>Cladosporium</taxon>
    </lineage>
</organism>
<dbReference type="EMBL" id="JAAQHG020000001">
    <property type="protein sequence ID" value="KAL1590915.1"/>
    <property type="molecule type" value="Genomic_DNA"/>
</dbReference>
<name>A0AB34L5Y8_9PEZI</name>
<protein>
    <submittedName>
        <fullName evidence="2">Uncharacterized protein</fullName>
    </submittedName>
</protein>
<dbReference type="RefSeq" id="XP_069234020.1">
    <property type="nucleotide sequence ID" value="XM_069368780.1"/>
</dbReference>
<accession>A0AB34L5Y8</accession>
<proteinExistence type="predicted"/>
<dbReference type="Proteomes" id="UP000803884">
    <property type="component" value="Unassembled WGS sequence"/>
</dbReference>
<dbReference type="AlphaFoldDB" id="A0AB34L5Y8"/>